<accession>A0ABR1PZC6</accession>
<dbReference type="PROSITE" id="PS51792">
    <property type="entry name" value="YIPPEE"/>
    <property type="match status" value="1"/>
</dbReference>
<protein>
    <recommendedName>
        <fullName evidence="5">Yippee domain-containing protein</fullName>
    </recommendedName>
</protein>
<comment type="caution">
    <text evidence="6">The sequence shown here is derived from an EMBL/GenBank/DDBJ whole genome shotgun (WGS) entry which is preliminary data.</text>
</comment>
<dbReference type="InterPro" id="IPR034751">
    <property type="entry name" value="Yippee"/>
</dbReference>
<keyword evidence="2" id="KW-0479">Metal-binding</keyword>
<keyword evidence="3" id="KW-0862">Zinc</keyword>
<proteinExistence type="inferred from homology"/>
<dbReference type="Pfam" id="PF03226">
    <property type="entry name" value="Yippee-Mis18"/>
    <property type="match status" value="1"/>
</dbReference>
<feature type="domain" description="Yippee" evidence="5">
    <location>
        <begin position="107"/>
        <end position="217"/>
    </location>
</feature>
<comment type="similarity">
    <text evidence="1">Belongs to the yippee family.</text>
</comment>
<dbReference type="Proteomes" id="UP001391051">
    <property type="component" value="Unassembled WGS sequence"/>
</dbReference>
<dbReference type="EMBL" id="JAQQWE010000008">
    <property type="protein sequence ID" value="KAK7943010.1"/>
    <property type="molecule type" value="Genomic_DNA"/>
</dbReference>
<dbReference type="InterPro" id="IPR004910">
    <property type="entry name" value="Yippee/Mis18/Cereblon"/>
</dbReference>
<sequence length="283" mass="30545">MTNGTAWPGGPPPRYPLYLLPSFSLPFKRRQVSPASPIPSSPPSENSVPPLSSSPTDSTLSSSVGSSSGSSTYAPSRLSFASSSGDYVESIEEQQPESPRLLKVHPDTIRCSTCSTDLAFASQIVSKGFTGRYGRAYLVSPPENDGKGGPGSGSLVNIRVGKPESRLLVTGSHIVADVTCSICHAKVGWKYVDAKEESQKYKVGKYILETHRTVDCRHWEDAVVSGVPEFETATTRQAKPAPDAEPIVFDSEDEDECEDIFSGTWDPVVVAKRRARKVPQPSR</sequence>
<name>A0ABR1PZC6_9PEZI</name>
<organism evidence="6 7">
    <name type="scientific">Apiospora aurea</name>
    <dbReference type="NCBI Taxonomy" id="335848"/>
    <lineage>
        <taxon>Eukaryota</taxon>
        <taxon>Fungi</taxon>
        <taxon>Dikarya</taxon>
        <taxon>Ascomycota</taxon>
        <taxon>Pezizomycotina</taxon>
        <taxon>Sordariomycetes</taxon>
        <taxon>Xylariomycetidae</taxon>
        <taxon>Amphisphaeriales</taxon>
        <taxon>Apiosporaceae</taxon>
        <taxon>Apiospora</taxon>
    </lineage>
</organism>
<dbReference type="GeneID" id="92081407"/>
<evidence type="ECO:0000313" key="6">
    <source>
        <dbReference type="EMBL" id="KAK7943010.1"/>
    </source>
</evidence>
<dbReference type="InterPro" id="IPR039058">
    <property type="entry name" value="Yippee_fam"/>
</dbReference>
<evidence type="ECO:0000259" key="5">
    <source>
        <dbReference type="PROSITE" id="PS51792"/>
    </source>
</evidence>
<feature type="region of interest" description="Disordered" evidence="4">
    <location>
        <begin position="31"/>
        <end position="75"/>
    </location>
</feature>
<evidence type="ECO:0000256" key="4">
    <source>
        <dbReference type="SAM" id="MobiDB-lite"/>
    </source>
</evidence>
<dbReference type="RefSeq" id="XP_066695041.1">
    <property type="nucleotide sequence ID" value="XM_066848345.1"/>
</dbReference>
<evidence type="ECO:0000256" key="3">
    <source>
        <dbReference type="ARBA" id="ARBA00022833"/>
    </source>
</evidence>
<reference evidence="6 7" key="1">
    <citation type="submission" date="2023-01" db="EMBL/GenBank/DDBJ databases">
        <title>Analysis of 21 Apiospora genomes using comparative genomics revels a genus with tremendous synthesis potential of carbohydrate active enzymes and secondary metabolites.</title>
        <authorList>
            <person name="Sorensen T."/>
        </authorList>
    </citation>
    <scope>NUCLEOTIDE SEQUENCE [LARGE SCALE GENOMIC DNA]</scope>
    <source>
        <strain evidence="6 7">CBS 24483</strain>
    </source>
</reference>
<feature type="compositionally biased region" description="Low complexity" evidence="4">
    <location>
        <begin position="43"/>
        <end position="72"/>
    </location>
</feature>
<keyword evidence="7" id="KW-1185">Reference proteome</keyword>
<evidence type="ECO:0000256" key="1">
    <source>
        <dbReference type="ARBA" id="ARBA00005613"/>
    </source>
</evidence>
<evidence type="ECO:0000313" key="7">
    <source>
        <dbReference type="Proteomes" id="UP001391051"/>
    </source>
</evidence>
<evidence type="ECO:0000256" key="2">
    <source>
        <dbReference type="ARBA" id="ARBA00022723"/>
    </source>
</evidence>
<dbReference type="PANTHER" id="PTHR13848">
    <property type="entry name" value="PROTEIN YIPPEE-LIKE CG15309-RELATED"/>
    <property type="match status" value="1"/>
</dbReference>
<gene>
    <name evidence="6" type="ORF">PG986_012123</name>
</gene>